<proteinExistence type="predicted"/>
<protein>
    <recommendedName>
        <fullName evidence="4">Holin</fullName>
    </recommendedName>
</protein>
<keyword evidence="3" id="KW-1185">Reference proteome</keyword>
<sequence>MKLIDNVKTVLTKGLSAQVVYLGALAEIVLEYVLQVGGLPPWAVLVLLGAILVARVIKQDSVSGGASEQTESDPWAV</sequence>
<reference evidence="2 3" key="1">
    <citation type="submission" date="2020-01" db="EMBL/GenBank/DDBJ databases">
        <title>Microvirga sp. nov., an arsenate reduction bacterium isolated from Tibet hotspring sediments.</title>
        <authorList>
            <person name="Yuan C.-G."/>
        </authorList>
    </citation>
    <scope>NUCLEOTIDE SEQUENCE [LARGE SCALE GENOMIC DNA]</scope>
    <source>
        <strain evidence="2 3">SYSU G3D203</strain>
    </source>
</reference>
<dbReference type="EMBL" id="JAAAXJ010000005">
    <property type="protein sequence ID" value="NBJ25173.1"/>
    <property type="molecule type" value="Genomic_DNA"/>
</dbReference>
<keyword evidence="1" id="KW-0812">Transmembrane</keyword>
<dbReference type="Proteomes" id="UP000818323">
    <property type="component" value="Unassembled WGS sequence"/>
</dbReference>
<name>A0ABW9Z1L1_9HYPH</name>
<evidence type="ECO:0000313" key="3">
    <source>
        <dbReference type="Proteomes" id="UP000818323"/>
    </source>
</evidence>
<keyword evidence="1" id="KW-0472">Membrane</keyword>
<evidence type="ECO:0000313" key="2">
    <source>
        <dbReference type="EMBL" id="NBJ25173.1"/>
    </source>
</evidence>
<evidence type="ECO:0000256" key="1">
    <source>
        <dbReference type="SAM" id="Phobius"/>
    </source>
</evidence>
<comment type="caution">
    <text evidence="2">The sequence shown here is derived from an EMBL/GenBank/DDBJ whole genome shotgun (WGS) entry which is preliminary data.</text>
</comment>
<dbReference type="RefSeq" id="WP_161725813.1">
    <property type="nucleotide sequence ID" value="NZ_JAAAXI010000025.1"/>
</dbReference>
<feature type="transmembrane region" description="Helical" evidence="1">
    <location>
        <begin position="39"/>
        <end position="57"/>
    </location>
</feature>
<organism evidence="2 3">
    <name type="scientific">Microvirga arsenatis</name>
    <dbReference type="NCBI Taxonomy" id="2692265"/>
    <lineage>
        <taxon>Bacteria</taxon>
        <taxon>Pseudomonadati</taxon>
        <taxon>Pseudomonadota</taxon>
        <taxon>Alphaproteobacteria</taxon>
        <taxon>Hyphomicrobiales</taxon>
        <taxon>Methylobacteriaceae</taxon>
        <taxon>Microvirga</taxon>
    </lineage>
</organism>
<evidence type="ECO:0008006" key="4">
    <source>
        <dbReference type="Google" id="ProtNLM"/>
    </source>
</evidence>
<gene>
    <name evidence="2" type="ORF">GR303_12515</name>
</gene>
<accession>A0ABW9Z1L1</accession>
<keyword evidence="1" id="KW-1133">Transmembrane helix</keyword>